<dbReference type="STRING" id="765177.Desmu_0499"/>
<feature type="binding site" evidence="11">
    <location>
        <position position="55"/>
    </location>
    <ligand>
        <name>Mg(2+)</name>
        <dbReference type="ChEBI" id="CHEBI:18420"/>
    </ligand>
</feature>
<dbReference type="KEGG" id="dmu:Desmu_0499"/>
<dbReference type="HAMAP" id="MF_01490">
    <property type="entry name" value="HJ_Resolv_Hjc"/>
    <property type="match status" value="1"/>
</dbReference>
<dbReference type="EC" id="3.1.21.10" evidence="11"/>
<evidence type="ECO:0000313" key="13">
    <source>
        <dbReference type="Proteomes" id="UP000001068"/>
    </source>
</evidence>
<dbReference type="GO" id="GO:0006281">
    <property type="term" value="P:DNA repair"/>
    <property type="evidence" value="ECO:0007669"/>
    <property type="project" value="UniProtKB-UniRule"/>
</dbReference>
<evidence type="ECO:0000256" key="4">
    <source>
        <dbReference type="ARBA" id="ARBA00022763"/>
    </source>
</evidence>
<dbReference type="NCBIfam" id="NF040854">
    <property type="entry name" value="Hol_resolv_Hjc"/>
    <property type="match status" value="1"/>
</dbReference>
<dbReference type="InterPro" id="IPR011856">
    <property type="entry name" value="tRNA_endonuc-like_dom_sf"/>
</dbReference>
<keyword evidence="5 11" id="KW-0378">Hydrolase</keyword>
<gene>
    <name evidence="11" type="primary">hjc</name>
    <name evidence="12" type="ordered locus">Desmu_0499</name>
</gene>
<comment type="cofactor">
    <cofactor evidence="11">
        <name>Mg(2+)</name>
        <dbReference type="ChEBI" id="CHEBI:18420"/>
    </cofactor>
    <text evidence="11">Binds 1 Mg(2+) ion per subunit.</text>
</comment>
<evidence type="ECO:0000256" key="8">
    <source>
        <dbReference type="ARBA" id="ARBA00023172"/>
    </source>
</evidence>
<evidence type="ECO:0000256" key="3">
    <source>
        <dbReference type="ARBA" id="ARBA00022759"/>
    </source>
</evidence>
<dbReference type="eggNOG" id="arCOG00919">
    <property type="taxonomic scope" value="Archaea"/>
</dbReference>
<evidence type="ECO:0000256" key="5">
    <source>
        <dbReference type="ARBA" id="ARBA00022801"/>
    </source>
</evidence>
<comment type="similarity">
    <text evidence="11">Belongs to the Holliday junction resolvase Hjc family.</text>
</comment>
<accession>E8R8I6</accession>
<keyword evidence="9 11" id="KW-0234">DNA repair</keyword>
<evidence type="ECO:0000313" key="12">
    <source>
        <dbReference type="EMBL" id="ADV64812.1"/>
    </source>
</evidence>
<dbReference type="GeneID" id="10153192"/>
<dbReference type="HOGENOM" id="CLU_139546_1_0_2"/>
<dbReference type="EMBL" id="CP002363">
    <property type="protein sequence ID" value="ADV64812.1"/>
    <property type="molecule type" value="Genomic_DNA"/>
</dbReference>
<dbReference type="InterPro" id="IPR002732">
    <property type="entry name" value="Hjc"/>
</dbReference>
<keyword evidence="8 11" id="KW-0233">DNA recombination</keyword>
<evidence type="ECO:0000256" key="6">
    <source>
        <dbReference type="ARBA" id="ARBA00022842"/>
    </source>
</evidence>
<feature type="binding site" evidence="11">
    <location>
        <position position="11"/>
    </location>
    <ligand>
        <name>Mg(2+)</name>
        <dbReference type="ChEBI" id="CHEBI:18420"/>
    </ligand>
</feature>
<dbReference type="GO" id="GO:0003677">
    <property type="term" value="F:DNA binding"/>
    <property type="evidence" value="ECO:0007669"/>
    <property type="project" value="UniProtKB-KW"/>
</dbReference>
<dbReference type="GO" id="GO:0008821">
    <property type="term" value="F:crossover junction DNA endonuclease activity"/>
    <property type="evidence" value="ECO:0007669"/>
    <property type="project" value="UniProtKB-UniRule"/>
</dbReference>
<comment type="catalytic activity">
    <reaction evidence="10 11">
        <text>Endonucleolytic cleavage at a junction such as a reciprocal single-stranded crossover between two homologous DNA duplexes (Holliday junction).</text>
        <dbReference type="EC" id="3.1.21.10"/>
    </reaction>
</comment>
<reference evidence="12 13" key="2">
    <citation type="journal article" date="2011" name="Stand. Genomic Sci.">
        <title>Complete genome sequence of Desulfurococcus mucosus type strain (O7/1).</title>
        <authorList>
            <person name="Wirth R."/>
            <person name="Chertkov O."/>
            <person name="Held B."/>
            <person name="Lapidus A."/>
            <person name="Nolan M."/>
            <person name="Lucas S."/>
            <person name="Hammon N."/>
            <person name="Deshpande S."/>
            <person name="Cheng J.F."/>
            <person name="Tapia R."/>
            <person name="Han C."/>
            <person name="Goodwin L."/>
            <person name="Pitluck S."/>
            <person name="Liolios K."/>
            <person name="Ioanna P."/>
            <person name="Ivanova N."/>
            <person name="Mavromatis K."/>
            <person name="Mikhailova N."/>
            <person name="Pati A."/>
            <person name="Chen A."/>
            <person name="Palaniappan K."/>
            <person name="Land M."/>
            <person name="Hauser L."/>
            <person name="Chang Y.J."/>
            <person name="Jeffries C.D."/>
            <person name="Bilek Y."/>
            <person name="Hader T."/>
            <person name="Rohde M."/>
            <person name="Spring S."/>
            <person name="Sikorski J."/>
            <person name="Goker M."/>
            <person name="Woyke T."/>
            <person name="Bristow J."/>
            <person name="Eisen J.A."/>
            <person name="Markowitz V."/>
            <person name="Hugenholtz P."/>
            <person name="Kyrpides N.C."/>
            <person name="Klenk H.P."/>
        </authorList>
    </citation>
    <scope>NUCLEOTIDE SEQUENCE [LARGE SCALE GENOMIC DNA]</scope>
    <source>
        <strain evidence="13">ATCC 35584 / DSM 2162 / JCM 9187 / O7/1</strain>
    </source>
</reference>
<dbReference type="GO" id="GO:0006310">
    <property type="term" value="P:DNA recombination"/>
    <property type="evidence" value="ECO:0007669"/>
    <property type="project" value="UniProtKB-UniRule"/>
</dbReference>
<dbReference type="PANTHER" id="PTHR39651">
    <property type="entry name" value="HOLLIDAY JUNCTION RESOLVASE HJC"/>
    <property type="match status" value="1"/>
</dbReference>
<dbReference type="SUPFAM" id="SSF52980">
    <property type="entry name" value="Restriction endonuclease-like"/>
    <property type="match status" value="1"/>
</dbReference>
<comment type="subunit">
    <text evidence="11">Homodimer.</text>
</comment>
<evidence type="ECO:0000256" key="1">
    <source>
        <dbReference type="ARBA" id="ARBA00022722"/>
    </source>
</evidence>
<reference evidence="13" key="1">
    <citation type="submission" date="2010-11" db="EMBL/GenBank/DDBJ databases">
        <title>The complete genome of Desulfurococcus mucosus DSM 2162.</title>
        <authorList>
            <consortium name="US DOE Joint Genome Institute (JGI-PGF)"/>
            <person name="Lucas S."/>
            <person name="Copeland A."/>
            <person name="Lapidus A."/>
            <person name="Bruce D."/>
            <person name="Goodwin L."/>
            <person name="Pitluck S."/>
            <person name="Kyrpides N."/>
            <person name="Mavromatis K."/>
            <person name="Pagani I."/>
            <person name="Ivanova N."/>
            <person name="Ovchinnikova G."/>
            <person name="Chertkov O."/>
            <person name="Held B."/>
            <person name="Brettin T."/>
            <person name="Detter J.C."/>
            <person name="Tapia R."/>
            <person name="Han C."/>
            <person name="Land M."/>
            <person name="Hauser L."/>
            <person name="Markowitz V."/>
            <person name="Cheng J.-F."/>
            <person name="Hugenholtz P."/>
            <person name="Woyke T."/>
            <person name="Wu D."/>
            <person name="Wirth R."/>
            <person name="Bilek Y."/>
            <person name="Hader T."/>
            <person name="Klenk H.-P."/>
            <person name="Eisen J.A."/>
        </authorList>
    </citation>
    <scope>NUCLEOTIDE SEQUENCE [LARGE SCALE GENOMIC DNA]</scope>
    <source>
        <strain evidence="13">ATCC 35584 / DSM 2162 / JCM 9187 / O7/1</strain>
    </source>
</reference>
<feature type="active site" evidence="11">
    <location>
        <position position="31"/>
    </location>
</feature>
<dbReference type="AlphaFoldDB" id="E8R8I6"/>
<dbReference type="PIRSF" id="PIRSF004985">
    <property type="entry name" value="Hlld_jn_rslvs_ar"/>
    <property type="match status" value="1"/>
</dbReference>
<organism evidence="12 13">
    <name type="scientific">Desulfurococcus mucosus (strain ATCC 35584 / DSM 2162 / JCM 9187 / O7/1)</name>
    <dbReference type="NCBI Taxonomy" id="765177"/>
    <lineage>
        <taxon>Archaea</taxon>
        <taxon>Thermoproteota</taxon>
        <taxon>Thermoprotei</taxon>
        <taxon>Desulfurococcales</taxon>
        <taxon>Desulfurococcaceae</taxon>
        <taxon>Desulfurococcus</taxon>
    </lineage>
</organism>
<dbReference type="InterPro" id="IPR011335">
    <property type="entry name" value="Restrct_endonuc-II-like"/>
</dbReference>
<evidence type="ECO:0000256" key="2">
    <source>
        <dbReference type="ARBA" id="ARBA00022723"/>
    </source>
</evidence>
<keyword evidence="3 11" id="KW-0255">Endonuclease</keyword>
<dbReference type="InterPro" id="IPR014428">
    <property type="entry name" value="Hjc_arc"/>
</dbReference>
<feature type="binding site" evidence="11">
    <location>
        <position position="42"/>
    </location>
    <ligand>
        <name>Mg(2+)</name>
        <dbReference type="ChEBI" id="CHEBI:18420"/>
    </ligand>
</feature>
<keyword evidence="2 11" id="KW-0479">Metal-binding</keyword>
<name>E8R8I6_DESM0</name>
<proteinExistence type="inferred from homology"/>
<dbReference type="PANTHER" id="PTHR39651:SF1">
    <property type="entry name" value="HOLLIDAY JUNCTION RESOLVASE HJC"/>
    <property type="match status" value="1"/>
</dbReference>
<evidence type="ECO:0000256" key="10">
    <source>
        <dbReference type="ARBA" id="ARBA00029354"/>
    </source>
</evidence>
<feature type="site" description="Transition state stabilizer" evidence="11">
    <location>
        <position position="57"/>
    </location>
</feature>
<keyword evidence="7 11" id="KW-0238">DNA-binding</keyword>
<comment type="function">
    <text evidence="11">A structure-specific endonuclease that resolves Holliday junction (HJ) intermediates during genetic recombination. Cleaves 4-way DNA junctions introducing paired nicks in opposing strands, leaving a 5'-terminal phosphate and a 3'-terminal hydroxyl group that are subsequently ligated to produce recombinant products.</text>
</comment>
<evidence type="ECO:0000256" key="7">
    <source>
        <dbReference type="ARBA" id="ARBA00023125"/>
    </source>
</evidence>
<evidence type="ECO:0000256" key="9">
    <source>
        <dbReference type="ARBA" id="ARBA00023204"/>
    </source>
</evidence>
<dbReference type="OrthoDB" id="34330at2157"/>
<dbReference type="Proteomes" id="UP000001068">
    <property type="component" value="Chromosome"/>
</dbReference>
<sequence>MTNRSRGFQHERDLARRLWEHGFAVVRAPASGSRARVLRYPDIVAIYRGRVIALEVKTLREEKPVYVRREQVEKLAEFSRRAGAMPFIAVKYVGEGEWFLVPLDRLVEAGEGNYKIPVEAVREGLRLKALVSQVKGDKSILDYT</sequence>
<dbReference type="Gene3D" id="3.40.1350.10">
    <property type="match status" value="1"/>
</dbReference>
<dbReference type="RefSeq" id="WP_013562034.1">
    <property type="nucleotide sequence ID" value="NC_014961.1"/>
</dbReference>
<protein>
    <recommendedName>
        <fullName evidence="11">Crossover junction endodeoxyribonuclease Hjc</fullName>
        <shortName evidence="11">Hjc</shortName>
        <ecNumber evidence="11">3.1.21.10</ecNumber>
    </recommendedName>
    <alternativeName>
        <fullName evidence="11">Holliday junction resolvase Hjc</fullName>
    </alternativeName>
</protein>
<keyword evidence="4 11" id="KW-0227">DNA damage</keyword>
<dbReference type="GO" id="GO:0000287">
    <property type="term" value="F:magnesium ion binding"/>
    <property type="evidence" value="ECO:0007669"/>
    <property type="project" value="UniProtKB-UniRule"/>
</dbReference>
<dbReference type="CDD" id="cd00523">
    <property type="entry name" value="Holliday_junction_resolvase"/>
    <property type="match status" value="1"/>
</dbReference>
<keyword evidence="1 11" id="KW-0540">Nuclease</keyword>
<keyword evidence="6 11" id="KW-0460">Magnesium</keyword>
<evidence type="ECO:0000256" key="11">
    <source>
        <dbReference type="HAMAP-Rule" id="MF_01490"/>
    </source>
</evidence>
<keyword evidence="13" id="KW-1185">Reference proteome</keyword>
<dbReference type="Pfam" id="PF01870">
    <property type="entry name" value="Hjc"/>
    <property type="match status" value="1"/>
</dbReference>